<keyword evidence="5" id="KW-0998">Cell outer membrane</keyword>
<sequence length="591" mass="67477">MNKFLVLVTILLLTASCTKDYLKKAPDEDLDIKKVFSERKYAESFLSSAYNNVPVMLGAADWDQRNPFTGASDEMEITFLGAYSHLLNSGAWSANDYYPDVWGFMYEGIRKTNLFLDNVAQVPMDETERNRWIGEATFLRAFFHFMLARIYGAIPIGDHAYTLSEDYSKIRRQPIDKVVEFITKECDKAVPLLEWKVAPDKLGRVTKAAALALKSQALLYMASPLWNGNPDYTGIKDKEGVQLFPAFDKERWRRAAVAAKECIDGVEANGYRLYRAANNDPVRNYQEVFIERNNAEVLFARNAGEHSHFERCSNPISYGGFSIFCPTQELVDDYEMANGQRPITGYNADGSPVINAGSGYVEGGYVAAKHPLDYYPAGVSNMYVGREPRFYASINFNGAIWKGRGIQFWFEGLDGRKRAGSDYCISGYLMKKMVNPTSDIFQNRFSLNTFIYYRLGAEYLNYAEALNEMDGAVPDVYKYVNLIRDRSGLPPLPAGLSQDEMRARIWHERRIELAFETHRYFDTRRWKIAAGIDSKEIHGMNIGAGTSLSDNNFYKRTVIEKRVFIAPKHYLWPLQQEEINKNRNLVQNPGW</sequence>
<reference evidence="8 9" key="1">
    <citation type="submission" date="2016-11" db="EMBL/GenBank/DDBJ databases">
        <authorList>
            <person name="Jaros S."/>
            <person name="Januszkiewicz K."/>
            <person name="Wedrychowicz H."/>
        </authorList>
    </citation>
    <scope>NUCLEOTIDE SEQUENCE [LARGE SCALE GENOMIC DNA]</scope>
    <source>
        <strain evidence="8 9">DSM 24787</strain>
    </source>
</reference>
<evidence type="ECO:0000313" key="8">
    <source>
        <dbReference type="EMBL" id="SIN71161.1"/>
    </source>
</evidence>
<organism evidence="8 9">
    <name type="scientific">Chitinophaga niabensis</name>
    <dbReference type="NCBI Taxonomy" id="536979"/>
    <lineage>
        <taxon>Bacteria</taxon>
        <taxon>Pseudomonadati</taxon>
        <taxon>Bacteroidota</taxon>
        <taxon>Chitinophagia</taxon>
        <taxon>Chitinophagales</taxon>
        <taxon>Chitinophagaceae</taxon>
        <taxon>Chitinophaga</taxon>
    </lineage>
</organism>
<keyword evidence="3" id="KW-0732">Signal</keyword>
<dbReference type="Pfam" id="PF07980">
    <property type="entry name" value="SusD_RagB"/>
    <property type="match status" value="1"/>
</dbReference>
<evidence type="ECO:0000256" key="2">
    <source>
        <dbReference type="ARBA" id="ARBA00006275"/>
    </source>
</evidence>
<comment type="similarity">
    <text evidence="2">Belongs to the SusD family.</text>
</comment>
<evidence type="ECO:0000256" key="3">
    <source>
        <dbReference type="ARBA" id="ARBA00022729"/>
    </source>
</evidence>
<dbReference type="OrthoDB" id="608091at2"/>
<dbReference type="AlphaFoldDB" id="A0A1N6DK03"/>
<dbReference type="RefSeq" id="WP_074238043.1">
    <property type="nucleotide sequence ID" value="NZ_FSRA01000001.1"/>
</dbReference>
<feature type="domain" description="SusD-like N-terminal" evidence="7">
    <location>
        <begin position="20"/>
        <end position="216"/>
    </location>
</feature>
<dbReference type="InterPro" id="IPR011990">
    <property type="entry name" value="TPR-like_helical_dom_sf"/>
</dbReference>
<dbReference type="Pfam" id="PF14322">
    <property type="entry name" value="SusD-like_3"/>
    <property type="match status" value="1"/>
</dbReference>
<keyword evidence="4" id="KW-0472">Membrane</keyword>
<dbReference type="PROSITE" id="PS51257">
    <property type="entry name" value="PROKAR_LIPOPROTEIN"/>
    <property type="match status" value="1"/>
</dbReference>
<dbReference type="InterPro" id="IPR033985">
    <property type="entry name" value="SusD-like_N"/>
</dbReference>
<evidence type="ECO:0000313" key="9">
    <source>
        <dbReference type="Proteomes" id="UP000185003"/>
    </source>
</evidence>
<proteinExistence type="inferred from homology"/>
<dbReference type="GO" id="GO:0009279">
    <property type="term" value="C:cell outer membrane"/>
    <property type="evidence" value="ECO:0007669"/>
    <property type="project" value="UniProtKB-SubCell"/>
</dbReference>
<dbReference type="EMBL" id="FSRA01000001">
    <property type="protein sequence ID" value="SIN71161.1"/>
    <property type="molecule type" value="Genomic_DNA"/>
</dbReference>
<evidence type="ECO:0000256" key="4">
    <source>
        <dbReference type="ARBA" id="ARBA00023136"/>
    </source>
</evidence>
<dbReference type="STRING" id="536979.SAMN04488055_0838"/>
<keyword evidence="9" id="KW-1185">Reference proteome</keyword>
<name>A0A1N6DK03_9BACT</name>
<evidence type="ECO:0000256" key="5">
    <source>
        <dbReference type="ARBA" id="ARBA00023237"/>
    </source>
</evidence>
<evidence type="ECO:0000256" key="1">
    <source>
        <dbReference type="ARBA" id="ARBA00004442"/>
    </source>
</evidence>
<dbReference type="SUPFAM" id="SSF48452">
    <property type="entry name" value="TPR-like"/>
    <property type="match status" value="1"/>
</dbReference>
<evidence type="ECO:0000259" key="7">
    <source>
        <dbReference type="Pfam" id="PF14322"/>
    </source>
</evidence>
<gene>
    <name evidence="8" type="ORF">SAMN04488055_0838</name>
</gene>
<protein>
    <submittedName>
        <fullName evidence="8">Starch-binding associating with outer membrane</fullName>
    </submittedName>
</protein>
<dbReference type="InterPro" id="IPR012944">
    <property type="entry name" value="SusD_RagB_dom"/>
</dbReference>
<comment type="subcellular location">
    <subcellularLocation>
        <location evidence="1">Cell outer membrane</location>
    </subcellularLocation>
</comment>
<feature type="domain" description="RagB/SusD" evidence="6">
    <location>
        <begin position="308"/>
        <end position="591"/>
    </location>
</feature>
<dbReference type="Proteomes" id="UP000185003">
    <property type="component" value="Unassembled WGS sequence"/>
</dbReference>
<accession>A0A1N6DK03</accession>
<evidence type="ECO:0000259" key="6">
    <source>
        <dbReference type="Pfam" id="PF07980"/>
    </source>
</evidence>
<dbReference type="Gene3D" id="1.25.40.390">
    <property type="match status" value="1"/>
</dbReference>